<sequence>MKKLILSALFIAAMTTAVFAAADGNAKAGVRFKAEYPAATNVNWRTTDDYISAEFYVNNEKFNAYYDSNGDKIGSSHKVTLDQLPAPGLEQLSSRYKGYTPTEIIEYTHSNNKVSYFLALDKKGVKIVVQMLPDGTVNFFKNVAREQ</sequence>
<dbReference type="Proteomes" id="UP000261284">
    <property type="component" value="Unassembled WGS sequence"/>
</dbReference>
<feature type="signal peptide" evidence="1">
    <location>
        <begin position="1"/>
        <end position="20"/>
    </location>
</feature>
<dbReference type="EMBL" id="QTJU01000003">
    <property type="protein sequence ID" value="RFM28038.1"/>
    <property type="molecule type" value="Genomic_DNA"/>
</dbReference>
<dbReference type="RefSeq" id="WP_116847284.1">
    <property type="nucleotide sequence ID" value="NZ_QTJU01000003.1"/>
</dbReference>
<evidence type="ECO:0000256" key="1">
    <source>
        <dbReference type="SAM" id="SignalP"/>
    </source>
</evidence>
<feature type="chain" id="PRO_5017613297" description="Beta-lactamase-inhibitor-like PepSY-like domain-containing protein" evidence="1">
    <location>
        <begin position="21"/>
        <end position="147"/>
    </location>
</feature>
<gene>
    <name evidence="2" type="ORF">DXN05_10895</name>
</gene>
<keyword evidence="1" id="KW-0732">Signal</keyword>
<evidence type="ECO:0000313" key="3">
    <source>
        <dbReference type="Proteomes" id="UP000261284"/>
    </source>
</evidence>
<protein>
    <recommendedName>
        <fullName evidence="4">Beta-lactamase-inhibitor-like PepSY-like domain-containing protein</fullName>
    </recommendedName>
</protein>
<organism evidence="2 3">
    <name type="scientific">Deminuibacter soli</name>
    <dbReference type="NCBI Taxonomy" id="2291815"/>
    <lineage>
        <taxon>Bacteria</taxon>
        <taxon>Pseudomonadati</taxon>
        <taxon>Bacteroidota</taxon>
        <taxon>Chitinophagia</taxon>
        <taxon>Chitinophagales</taxon>
        <taxon>Chitinophagaceae</taxon>
        <taxon>Deminuibacter</taxon>
    </lineage>
</organism>
<dbReference type="SUPFAM" id="SSF160574">
    <property type="entry name" value="BT0923-like"/>
    <property type="match status" value="1"/>
</dbReference>
<dbReference type="Gene3D" id="3.10.450.360">
    <property type="match status" value="1"/>
</dbReference>
<keyword evidence="3" id="KW-1185">Reference proteome</keyword>
<comment type="caution">
    <text evidence="2">The sequence shown here is derived from an EMBL/GenBank/DDBJ whole genome shotgun (WGS) entry which is preliminary data.</text>
</comment>
<reference evidence="2 3" key="1">
    <citation type="submission" date="2018-08" db="EMBL/GenBank/DDBJ databases">
        <title>Chitinophagaceae sp. K23C18032701, a novel bacterium isolated from forest soil.</title>
        <authorList>
            <person name="Wang C."/>
        </authorList>
    </citation>
    <scope>NUCLEOTIDE SEQUENCE [LARGE SCALE GENOMIC DNA]</scope>
    <source>
        <strain evidence="2 3">K23C18032701</strain>
    </source>
</reference>
<evidence type="ECO:0000313" key="2">
    <source>
        <dbReference type="EMBL" id="RFM28038.1"/>
    </source>
</evidence>
<accession>A0A3E1NJS6</accession>
<dbReference type="OrthoDB" id="1121502at2"/>
<dbReference type="AlphaFoldDB" id="A0A3E1NJS6"/>
<proteinExistence type="predicted"/>
<evidence type="ECO:0008006" key="4">
    <source>
        <dbReference type="Google" id="ProtNLM"/>
    </source>
</evidence>
<name>A0A3E1NJS6_9BACT</name>